<dbReference type="InterPro" id="IPR031595">
    <property type="entry name" value="PRORP_C"/>
</dbReference>
<evidence type="ECO:0000256" key="8">
    <source>
        <dbReference type="ARBA" id="ARBA00022723"/>
    </source>
</evidence>
<keyword evidence="6" id="KW-0819">tRNA processing</keyword>
<comment type="caution">
    <text evidence="19">The sequence shown here is derived from an EMBL/GenBank/DDBJ whole genome shotgun (WGS) entry which is preliminary data.</text>
</comment>
<protein>
    <recommendedName>
        <fullName evidence="5">ribonuclease P</fullName>
        <ecNumber evidence="5">3.1.26.5</ecNumber>
    </recommendedName>
</protein>
<dbReference type="Pfam" id="PF16953">
    <property type="entry name" value="PRORP"/>
    <property type="match status" value="1"/>
</dbReference>
<keyword evidence="20" id="KW-1185">Reference proteome</keyword>
<comment type="catalytic activity">
    <reaction evidence="1">
        <text>Endonucleolytic cleavage of RNA, removing 5'-extranucleotides from tRNA precursor.</text>
        <dbReference type="EC" id="3.1.26.5"/>
    </reaction>
</comment>
<feature type="repeat" description="PPR" evidence="16">
    <location>
        <begin position="142"/>
        <end position="176"/>
    </location>
</feature>
<reference evidence="19" key="1">
    <citation type="submission" date="2020-03" db="EMBL/GenBank/DDBJ databases">
        <title>A high-quality chromosome-level genome assembly of a woody plant with both climbing and erect habits, Rhamnella rubrinervis.</title>
        <authorList>
            <person name="Lu Z."/>
            <person name="Yang Y."/>
            <person name="Zhu X."/>
            <person name="Sun Y."/>
        </authorList>
    </citation>
    <scope>NUCLEOTIDE SEQUENCE</scope>
    <source>
        <strain evidence="19">BYM</strain>
        <tissue evidence="19">Leaf</tissue>
    </source>
</reference>
<feature type="domain" description="PRORP" evidence="17">
    <location>
        <begin position="305"/>
        <end position="532"/>
    </location>
</feature>
<dbReference type="InterPro" id="IPR011990">
    <property type="entry name" value="TPR-like_helical_dom_sf"/>
</dbReference>
<dbReference type="AlphaFoldDB" id="A0A8K0GRE0"/>
<dbReference type="PANTHER" id="PTHR13547">
    <property type="match status" value="1"/>
</dbReference>
<comment type="cofactor">
    <cofactor evidence="2">
        <name>Mg(2+)</name>
        <dbReference type="ChEBI" id="CHEBI:18420"/>
    </cofactor>
</comment>
<evidence type="ECO:0000313" key="20">
    <source>
        <dbReference type="Proteomes" id="UP000796880"/>
    </source>
</evidence>
<dbReference type="GO" id="GO:0004526">
    <property type="term" value="F:ribonuclease P activity"/>
    <property type="evidence" value="ECO:0007669"/>
    <property type="project" value="UniProtKB-EC"/>
</dbReference>
<dbReference type="InterPro" id="IPR033443">
    <property type="entry name" value="PROP1-like_PPR_dom"/>
</dbReference>
<dbReference type="InterPro" id="IPR002885">
    <property type="entry name" value="PPR_rpt"/>
</dbReference>
<dbReference type="Proteomes" id="UP000796880">
    <property type="component" value="Unassembled WGS sequence"/>
</dbReference>
<dbReference type="GO" id="GO:0005739">
    <property type="term" value="C:mitochondrion"/>
    <property type="evidence" value="ECO:0007669"/>
    <property type="project" value="UniProtKB-SubCell"/>
</dbReference>
<evidence type="ECO:0000256" key="1">
    <source>
        <dbReference type="ARBA" id="ARBA00000928"/>
    </source>
</evidence>
<evidence type="ECO:0000256" key="6">
    <source>
        <dbReference type="ARBA" id="ARBA00022694"/>
    </source>
</evidence>
<evidence type="ECO:0000256" key="5">
    <source>
        <dbReference type="ARBA" id="ARBA00012179"/>
    </source>
</evidence>
<evidence type="ECO:0000313" key="19">
    <source>
        <dbReference type="EMBL" id="KAF3431590.1"/>
    </source>
</evidence>
<evidence type="ECO:0000259" key="17">
    <source>
        <dbReference type="Pfam" id="PF16953"/>
    </source>
</evidence>
<feature type="domain" description="PROP1-like PPR" evidence="18">
    <location>
        <begin position="131"/>
        <end position="264"/>
    </location>
</feature>
<keyword evidence="7" id="KW-0540">Nuclease</keyword>
<evidence type="ECO:0000256" key="13">
    <source>
        <dbReference type="ARBA" id="ARBA00022946"/>
    </source>
</evidence>
<dbReference type="Gene3D" id="3.40.50.11980">
    <property type="match status" value="1"/>
</dbReference>
<keyword evidence="15" id="KW-0464">Manganese</keyword>
<evidence type="ECO:0000256" key="15">
    <source>
        <dbReference type="ARBA" id="ARBA00023211"/>
    </source>
</evidence>
<organism evidence="19 20">
    <name type="scientific">Rhamnella rubrinervis</name>
    <dbReference type="NCBI Taxonomy" id="2594499"/>
    <lineage>
        <taxon>Eukaryota</taxon>
        <taxon>Viridiplantae</taxon>
        <taxon>Streptophyta</taxon>
        <taxon>Embryophyta</taxon>
        <taxon>Tracheophyta</taxon>
        <taxon>Spermatophyta</taxon>
        <taxon>Magnoliopsida</taxon>
        <taxon>eudicotyledons</taxon>
        <taxon>Gunneridae</taxon>
        <taxon>Pentapetalae</taxon>
        <taxon>rosids</taxon>
        <taxon>fabids</taxon>
        <taxon>Rosales</taxon>
        <taxon>Rhamnaceae</taxon>
        <taxon>rhamnoid group</taxon>
        <taxon>Rhamneae</taxon>
        <taxon>Rhamnella</taxon>
    </lineage>
</organism>
<dbReference type="Pfam" id="PF17177">
    <property type="entry name" value="PPR_long"/>
    <property type="match status" value="1"/>
</dbReference>
<keyword evidence="12" id="KW-0460">Magnesium</keyword>
<sequence>MPSLARTSPLFSFFVKAPLPLIFRRSGSHCRPLLQCRASFCTSPQLHHVSLGSFYMEKRIRFGTLAMSPESSAPVANPMSSRAKKKARRESPEGILRYKLDMCSKDGDIVEALRLYDEARSSGVQLSQHHYNQMVMDKVKPNEATFTSAARLAFAAEDPEMAFDLVKQMKSNGIPPKLRSYGPVLFGFCNKGEVVRAYEVDAHMVESGIMAEEPELSALLKVSSDAKKGNKVYEILHRLRSTVRQVSESTAGIVEDWFKSEAAAKVGKEHWDVNKVEEGIVKAGGGWHGQGWLGTGSWKVTRTQMDETGVCQSCSDKLVCIDIDPKETENFATSLASLACQREAKADFVRFQDWLQEHGPFDAVVDGANIGLINNHNFKFSQLRSVVYQLREMSPSKRLPLVILHRHRITDRLAQIPRNKKLLASWQESGALYATPAGSNDDWYWLYAAVSCKCLLVTNDEMRDHLFQLLGTSFFPRWKEKHQVRLSVSKEEGLALSMPPPYSNVIQESKNGSWHIPTVTGDDFETPRQWLCATRTKI</sequence>
<keyword evidence="9" id="KW-0677">Repeat</keyword>
<keyword evidence="14" id="KW-0496">Mitochondrion</keyword>
<evidence type="ECO:0000256" key="14">
    <source>
        <dbReference type="ARBA" id="ARBA00023128"/>
    </source>
</evidence>
<dbReference type="Pfam" id="PF01535">
    <property type="entry name" value="PPR"/>
    <property type="match status" value="1"/>
</dbReference>
<evidence type="ECO:0000256" key="12">
    <source>
        <dbReference type="ARBA" id="ARBA00022842"/>
    </source>
</evidence>
<dbReference type="OrthoDB" id="46913at2759"/>
<name>A0A8K0GRE0_9ROSA</name>
<dbReference type="GO" id="GO:0001682">
    <property type="term" value="P:tRNA 5'-leader removal"/>
    <property type="evidence" value="ECO:0007669"/>
    <property type="project" value="TreeGrafter"/>
</dbReference>
<comment type="similarity">
    <text evidence="4">Belongs to the PPR family. P subfamily.</text>
</comment>
<evidence type="ECO:0000256" key="4">
    <source>
        <dbReference type="ARBA" id="ARBA00007626"/>
    </source>
</evidence>
<comment type="subcellular location">
    <subcellularLocation>
        <location evidence="3">Mitochondrion</location>
    </subcellularLocation>
</comment>
<dbReference type="GO" id="GO:0046872">
    <property type="term" value="F:metal ion binding"/>
    <property type="evidence" value="ECO:0007669"/>
    <property type="project" value="UniProtKB-KW"/>
</dbReference>
<evidence type="ECO:0000256" key="2">
    <source>
        <dbReference type="ARBA" id="ARBA00001946"/>
    </source>
</evidence>
<proteinExistence type="inferred from homology"/>
<dbReference type="EMBL" id="VOIH02000012">
    <property type="protein sequence ID" value="KAF3431590.1"/>
    <property type="molecule type" value="Genomic_DNA"/>
</dbReference>
<dbReference type="FunFam" id="3.40.50.11980:FF:000002">
    <property type="entry name" value="Proteinaceous RNase P 2"/>
    <property type="match status" value="1"/>
</dbReference>
<accession>A0A8K0GRE0</accession>
<dbReference type="Gene3D" id="1.25.40.10">
    <property type="entry name" value="Tetratricopeptide repeat domain"/>
    <property type="match status" value="1"/>
</dbReference>
<evidence type="ECO:0000256" key="7">
    <source>
        <dbReference type="ARBA" id="ARBA00022722"/>
    </source>
</evidence>
<evidence type="ECO:0000256" key="9">
    <source>
        <dbReference type="ARBA" id="ARBA00022737"/>
    </source>
</evidence>
<keyword evidence="11" id="KW-0862">Zinc</keyword>
<dbReference type="PROSITE" id="PS51375">
    <property type="entry name" value="PPR"/>
    <property type="match status" value="1"/>
</dbReference>
<evidence type="ECO:0000256" key="16">
    <source>
        <dbReference type="PROSITE-ProRule" id="PRU00708"/>
    </source>
</evidence>
<evidence type="ECO:0000259" key="18">
    <source>
        <dbReference type="Pfam" id="PF17177"/>
    </source>
</evidence>
<evidence type="ECO:0000256" key="3">
    <source>
        <dbReference type="ARBA" id="ARBA00004173"/>
    </source>
</evidence>
<keyword evidence="10" id="KW-0378">Hydrolase</keyword>
<gene>
    <name evidence="19" type="ORF">FNV43_RR26321</name>
</gene>
<evidence type="ECO:0000256" key="11">
    <source>
        <dbReference type="ARBA" id="ARBA00022833"/>
    </source>
</evidence>
<keyword evidence="13" id="KW-0809">Transit peptide</keyword>
<evidence type="ECO:0000256" key="10">
    <source>
        <dbReference type="ARBA" id="ARBA00022801"/>
    </source>
</evidence>
<dbReference type="PANTHER" id="PTHR13547:SF1">
    <property type="entry name" value="MITOCHONDRIAL RIBONUCLEASE P CATALYTIC SUBUNIT"/>
    <property type="match status" value="1"/>
</dbReference>
<keyword evidence="8" id="KW-0479">Metal-binding</keyword>
<dbReference type="EC" id="3.1.26.5" evidence="5"/>